<feature type="transmembrane region" description="Helical" evidence="7">
    <location>
        <begin position="414"/>
        <end position="438"/>
    </location>
</feature>
<dbReference type="EMBL" id="NKCL01000013">
    <property type="protein sequence ID" value="RSL89751.1"/>
    <property type="molecule type" value="Genomic_DNA"/>
</dbReference>
<organism evidence="9 10">
    <name type="scientific">Fusarium floridanum</name>
    <dbReference type="NCBI Taxonomy" id="1325733"/>
    <lineage>
        <taxon>Eukaryota</taxon>
        <taxon>Fungi</taxon>
        <taxon>Dikarya</taxon>
        <taxon>Ascomycota</taxon>
        <taxon>Pezizomycotina</taxon>
        <taxon>Sordariomycetes</taxon>
        <taxon>Hypocreomycetidae</taxon>
        <taxon>Hypocreales</taxon>
        <taxon>Nectriaceae</taxon>
        <taxon>Fusarium</taxon>
        <taxon>Fusarium solani species complex</taxon>
    </lineage>
</organism>
<keyword evidence="3 7" id="KW-0812">Transmembrane</keyword>
<gene>
    <name evidence="9" type="ORF">CEP51_001029</name>
</gene>
<comment type="similarity">
    <text evidence="2">Belongs to the major facilitator superfamily. Sugar transporter (TC 2.A.1.1) family.</text>
</comment>
<keyword evidence="4 7" id="KW-1133">Transmembrane helix</keyword>
<evidence type="ECO:0000256" key="4">
    <source>
        <dbReference type="ARBA" id="ARBA00022989"/>
    </source>
</evidence>
<dbReference type="Pfam" id="PF00083">
    <property type="entry name" value="Sugar_tr"/>
    <property type="match status" value="1"/>
</dbReference>
<evidence type="ECO:0000256" key="2">
    <source>
        <dbReference type="ARBA" id="ARBA00010992"/>
    </source>
</evidence>
<evidence type="ECO:0000256" key="1">
    <source>
        <dbReference type="ARBA" id="ARBA00004141"/>
    </source>
</evidence>
<dbReference type="InterPro" id="IPR050360">
    <property type="entry name" value="MFS_Sugar_Transporters"/>
</dbReference>
<dbReference type="InterPro" id="IPR020846">
    <property type="entry name" value="MFS_dom"/>
</dbReference>
<feature type="region of interest" description="Disordered" evidence="6">
    <location>
        <begin position="1"/>
        <end position="30"/>
    </location>
</feature>
<feature type="transmembrane region" description="Helical" evidence="7">
    <location>
        <begin position="356"/>
        <end position="377"/>
    </location>
</feature>
<reference evidence="9 10" key="1">
    <citation type="submission" date="2017-06" db="EMBL/GenBank/DDBJ databases">
        <title>Comparative genomic analysis of Ambrosia Fusariam Clade fungi.</title>
        <authorList>
            <person name="Stajich J.E."/>
            <person name="Carrillo J."/>
            <person name="Kijimoto T."/>
            <person name="Eskalen A."/>
            <person name="O'Donnell K."/>
            <person name="Kasson M."/>
        </authorList>
    </citation>
    <scope>NUCLEOTIDE SEQUENCE [LARGE SCALE GENOMIC DNA]</scope>
    <source>
        <strain evidence="9 10">NRRL62606</strain>
    </source>
</reference>
<feature type="transmembrane region" description="Helical" evidence="7">
    <location>
        <begin position="200"/>
        <end position="219"/>
    </location>
</feature>
<feature type="transmembrane region" description="Helical" evidence="7">
    <location>
        <begin position="141"/>
        <end position="159"/>
    </location>
</feature>
<feature type="transmembrane region" description="Helical" evidence="7">
    <location>
        <begin position="239"/>
        <end position="259"/>
    </location>
</feature>
<sequence length="586" mass="63965">MDSAKHEEAAATAQAVEEAQNTTKTAPNFEELTSTASAQGQGLTGYEHLSIWETIKKFKMASLICFVAAISAAAEGYQIGLAGNIIANPGFAKQFGTQTNDAGEKVLASSVMSTWGSVAGVGQFVGQMAIPFVSNKFGRKAAMYTLWLILALSVTVECVSRNWKVWLVGKILGSMGVGCLQATIPVYVGEVAPIRARGTFLMCYSLWWVTGQFFAPVALQSMSTNDSTNWLTPVYTQWAQIGLMLIIFIVIPESPSWYASVNKTEQGKKSLGIIYGGIKDFDINRQYHLLEINIEHERAVTQTGEVAKWWEVFRGTDRLRTIISFWAPLSQQFIGLQVFFTYGTYFFQQAGIQDPFKVTCITSGVNIAASFVIIYLADITGRRWIVCSGTTLCMVCNVGVGILSVVPRSSTSDIFLVVFAVFWNIGLIANSASGYAYLSETSSLRLRTYTGGFAIGVIGPLGIVLSVLVPYMINANQWNWGLKTCWFFTGIGMPFVVAMWFLMPETAGRSTAELDELFERKIKPWRFHKTETLTQKIIEMKEVAARTSQPLAAAAAAARGHGTARAGGGAHYSAGPAPIRARLKPG</sequence>
<dbReference type="Gene3D" id="1.20.1250.20">
    <property type="entry name" value="MFS general substrate transporter like domains"/>
    <property type="match status" value="1"/>
</dbReference>
<dbReference type="GO" id="GO:0005351">
    <property type="term" value="F:carbohydrate:proton symporter activity"/>
    <property type="evidence" value="ECO:0007669"/>
    <property type="project" value="TreeGrafter"/>
</dbReference>
<dbReference type="Proteomes" id="UP000287972">
    <property type="component" value="Unassembled WGS sequence"/>
</dbReference>
<feature type="domain" description="Major facilitator superfamily (MFS) profile" evidence="8">
    <location>
        <begin position="64"/>
        <end position="507"/>
    </location>
</feature>
<feature type="transmembrane region" description="Helical" evidence="7">
    <location>
        <begin position="450"/>
        <end position="473"/>
    </location>
</feature>
<evidence type="ECO:0000313" key="9">
    <source>
        <dbReference type="EMBL" id="RSL89751.1"/>
    </source>
</evidence>
<dbReference type="PANTHER" id="PTHR48022">
    <property type="entry name" value="PLASTIDIC GLUCOSE TRANSPORTER 4"/>
    <property type="match status" value="1"/>
</dbReference>
<dbReference type="InterPro" id="IPR036259">
    <property type="entry name" value="MFS_trans_sf"/>
</dbReference>
<feature type="transmembrane region" description="Helical" evidence="7">
    <location>
        <begin position="106"/>
        <end position="129"/>
    </location>
</feature>
<evidence type="ECO:0000256" key="7">
    <source>
        <dbReference type="SAM" id="Phobius"/>
    </source>
</evidence>
<dbReference type="InterPro" id="IPR005828">
    <property type="entry name" value="MFS_sugar_transport-like"/>
</dbReference>
<dbReference type="PROSITE" id="PS50850">
    <property type="entry name" value="MFS"/>
    <property type="match status" value="1"/>
</dbReference>
<feature type="transmembrane region" description="Helical" evidence="7">
    <location>
        <begin position="323"/>
        <end position="344"/>
    </location>
</feature>
<name>A0A428SIX5_9HYPO</name>
<dbReference type="PANTHER" id="PTHR48022:SF15">
    <property type="entry name" value="ALPHA-GLUCOSIDE TRANSPORTER, PUTATIVE (AFU_ORTHOLOGUE AFUA_5G00500)-RELATED"/>
    <property type="match status" value="1"/>
</dbReference>
<dbReference type="AlphaFoldDB" id="A0A428SIX5"/>
<proteinExistence type="inferred from homology"/>
<feature type="transmembrane region" description="Helical" evidence="7">
    <location>
        <begin position="384"/>
        <end position="402"/>
    </location>
</feature>
<evidence type="ECO:0000256" key="5">
    <source>
        <dbReference type="ARBA" id="ARBA00023136"/>
    </source>
</evidence>
<feature type="transmembrane region" description="Helical" evidence="7">
    <location>
        <begin position="165"/>
        <end position="188"/>
    </location>
</feature>
<dbReference type="GO" id="GO:0016020">
    <property type="term" value="C:membrane"/>
    <property type="evidence" value="ECO:0007669"/>
    <property type="project" value="UniProtKB-SubCell"/>
</dbReference>
<comment type="caution">
    <text evidence="9">The sequence shown here is derived from an EMBL/GenBank/DDBJ whole genome shotgun (WGS) entry which is preliminary data.</text>
</comment>
<evidence type="ECO:0000259" key="8">
    <source>
        <dbReference type="PROSITE" id="PS50850"/>
    </source>
</evidence>
<keyword evidence="5 7" id="KW-0472">Membrane</keyword>
<dbReference type="SUPFAM" id="SSF103473">
    <property type="entry name" value="MFS general substrate transporter"/>
    <property type="match status" value="1"/>
</dbReference>
<comment type="subcellular location">
    <subcellularLocation>
        <location evidence="1">Membrane</location>
        <topology evidence="1">Multi-pass membrane protein</topology>
    </subcellularLocation>
</comment>
<accession>A0A428SIX5</accession>
<feature type="transmembrane region" description="Helical" evidence="7">
    <location>
        <begin position="485"/>
        <end position="503"/>
    </location>
</feature>
<evidence type="ECO:0000313" key="10">
    <source>
        <dbReference type="Proteomes" id="UP000287972"/>
    </source>
</evidence>
<evidence type="ECO:0000256" key="6">
    <source>
        <dbReference type="SAM" id="MobiDB-lite"/>
    </source>
</evidence>
<keyword evidence="10" id="KW-1185">Reference proteome</keyword>
<feature type="compositionally biased region" description="Low complexity" evidence="6">
    <location>
        <begin position="10"/>
        <end position="19"/>
    </location>
</feature>
<feature type="compositionally biased region" description="Polar residues" evidence="6">
    <location>
        <begin position="20"/>
        <end position="30"/>
    </location>
</feature>
<evidence type="ECO:0000256" key="3">
    <source>
        <dbReference type="ARBA" id="ARBA00022692"/>
    </source>
</evidence>
<feature type="transmembrane region" description="Helical" evidence="7">
    <location>
        <begin position="63"/>
        <end position="86"/>
    </location>
</feature>
<protein>
    <recommendedName>
        <fullName evidence="8">Major facilitator superfamily (MFS) profile domain-containing protein</fullName>
    </recommendedName>
</protein>